<keyword evidence="2 7" id="KW-0444">Lipid biosynthesis</keyword>
<dbReference type="InterPro" id="IPR053217">
    <property type="entry name" value="ACC_Biotin_Carrier"/>
</dbReference>
<dbReference type="RefSeq" id="WP_129521710.1">
    <property type="nucleotide sequence ID" value="NZ_SDPN01000033.1"/>
</dbReference>
<dbReference type="PANTHER" id="PTHR47597">
    <property type="entry name" value="IS A MEMBER OF THE PF|00364 BIOTIN-REQUIRING ENZYMES FAMILY-RELATED"/>
    <property type="match status" value="1"/>
</dbReference>
<comment type="function">
    <text evidence="7">This protein is a component of the acetyl coenzyme A carboxylase complex; first, biotin carboxylase catalyzes the carboxylation of the carrier protein and then the transcarboxylase transfers the carboxyl group to form malonyl-CoA.</text>
</comment>
<accession>A0A4Q2KTC7</accession>
<dbReference type="PANTHER" id="PTHR47597:SF1">
    <property type="entry name" value="IS A MEMBER OF THE PF|00364 BIOTIN-REQUIRING ENZYMES FAMILY-RELATED"/>
    <property type="match status" value="1"/>
</dbReference>
<name>A0A4Q2KTC7_9MICO</name>
<keyword evidence="6 7" id="KW-0092">Biotin</keyword>
<gene>
    <name evidence="9" type="primary">accB</name>
    <name evidence="9" type="ORF">ESP51_15035</name>
</gene>
<evidence type="ECO:0000313" key="9">
    <source>
        <dbReference type="EMBL" id="RXZ68069.1"/>
    </source>
</evidence>
<keyword evidence="4 7" id="KW-0443">Lipid metabolism</keyword>
<dbReference type="AlphaFoldDB" id="A0A4Q2KTC7"/>
<dbReference type="Gene3D" id="2.40.50.100">
    <property type="match status" value="1"/>
</dbReference>
<evidence type="ECO:0000256" key="5">
    <source>
        <dbReference type="ARBA" id="ARBA00023160"/>
    </source>
</evidence>
<proteinExistence type="predicted"/>
<dbReference type="InterPro" id="IPR000089">
    <property type="entry name" value="Biotin_lipoyl"/>
</dbReference>
<comment type="caution">
    <text evidence="9">The sequence shown here is derived from an EMBL/GenBank/DDBJ whole genome shotgun (WGS) entry which is preliminary data.</text>
</comment>
<comment type="pathway">
    <text evidence="1 7">Lipid metabolism; fatty acid biosynthesis.</text>
</comment>
<keyword evidence="10" id="KW-1185">Reference proteome</keyword>
<evidence type="ECO:0000256" key="4">
    <source>
        <dbReference type="ARBA" id="ARBA00023098"/>
    </source>
</evidence>
<evidence type="ECO:0000256" key="7">
    <source>
        <dbReference type="RuleBase" id="RU364072"/>
    </source>
</evidence>
<dbReference type="Proteomes" id="UP000293865">
    <property type="component" value="Unassembled WGS sequence"/>
</dbReference>
<dbReference type="GO" id="GO:0009317">
    <property type="term" value="C:acetyl-CoA carboxylase complex"/>
    <property type="evidence" value="ECO:0007669"/>
    <property type="project" value="InterPro"/>
</dbReference>
<feature type="domain" description="Lipoyl-binding" evidence="8">
    <location>
        <begin position="101"/>
        <end position="177"/>
    </location>
</feature>
<dbReference type="PRINTS" id="PR01071">
    <property type="entry name" value="ACOABIOTINCC"/>
</dbReference>
<dbReference type="OrthoDB" id="9811735at2"/>
<evidence type="ECO:0000256" key="6">
    <source>
        <dbReference type="ARBA" id="ARBA00023267"/>
    </source>
</evidence>
<dbReference type="InterPro" id="IPR001882">
    <property type="entry name" value="Biotin_BS"/>
</dbReference>
<evidence type="ECO:0000256" key="3">
    <source>
        <dbReference type="ARBA" id="ARBA00022832"/>
    </source>
</evidence>
<dbReference type="SUPFAM" id="SSF51230">
    <property type="entry name" value="Single hybrid motif"/>
    <property type="match status" value="1"/>
</dbReference>
<dbReference type="NCBIfam" id="TIGR00531">
    <property type="entry name" value="BCCP"/>
    <property type="match status" value="1"/>
</dbReference>
<dbReference type="PROSITE" id="PS50968">
    <property type="entry name" value="BIOTINYL_LIPOYL"/>
    <property type="match status" value="1"/>
</dbReference>
<keyword evidence="3 7" id="KW-0276">Fatty acid metabolism</keyword>
<sequence length="180" mass="18500">MSLDQPDIKELRALVDWVNFSEDVRELSVAIGGVELFISRDRQVPAPAGAAPAPVAPAPVAPAPVAPAPAAVAAVAAPVAPPVASPASNTPGSTGDLAADEVLIKAPMVGVFYGSPKPGDPPFVQIGDTVTDDTVLGIVEVMKLMNNIEAKVTGSVARILVDNEQAVEYGQPLMVIRRHG</sequence>
<dbReference type="GO" id="GO:0003989">
    <property type="term" value="F:acetyl-CoA carboxylase activity"/>
    <property type="evidence" value="ECO:0007669"/>
    <property type="project" value="InterPro"/>
</dbReference>
<dbReference type="CDD" id="cd06850">
    <property type="entry name" value="biotinyl_domain"/>
    <property type="match status" value="1"/>
</dbReference>
<dbReference type="InterPro" id="IPR011053">
    <property type="entry name" value="Single_hybrid_motif"/>
</dbReference>
<evidence type="ECO:0000256" key="2">
    <source>
        <dbReference type="ARBA" id="ARBA00022516"/>
    </source>
</evidence>
<evidence type="ECO:0000313" key="10">
    <source>
        <dbReference type="Proteomes" id="UP000293865"/>
    </source>
</evidence>
<dbReference type="PROSITE" id="PS00188">
    <property type="entry name" value="BIOTIN"/>
    <property type="match status" value="1"/>
</dbReference>
<protein>
    <recommendedName>
        <fullName evidence="7">Biotin carboxyl carrier protein of acetyl-CoA carboxylase</fullName>
    </recommendedName>
</protein>
<dbReference type="UniPathway" id="UPA00094"/>
<dbReference type="Pfam" id="PF00364">
    <property type="entry name" value="Biotin_lipoyl"/>
    <property type="match status" value="1"/>
</dbReference>
<evidence type="ECO:0000259" key="8">
    <source>
        <dbReference type="PROSITE" id="PS50968"/>
    </source>
</evidence>
<reference evidence="9 10" key="1">
    <citation type="submission" date="2019-01" db="EMBL/GenBank/DDBJ databases">
        <title>Agromyces.</title>
        <authorList>
            <person name="Li J."/>
        </authorList>
    </citation>
    <scope>NUCLEOTIDE SEQUENCE [LARGE SCALE GENOMIC DNA]</scope>
    <source>
        <strain evidence="9 10">DSM 15934</strain>
    </source>
</reference>
<dbReference type="EMBL" id="SDPN01000033">
    <property type="protein sequence ID" value="RXZ68069.1"/>
    <property type="molecule type" value="Genomic_DNA"/>
</dbReference>
<evidence type="ECO:0000256" key="1">
    <source>
        <dbReference type="ARBA" id="ARBA00005194"/>
    </source>
</evidence>
<dbReference type="GO" id="GO:0006633">
    <property type="term" value="P:fatty acid biosynthetic process"/>
    <property type="evidence" value="ECO:0007669"/>
    <property type="project" value="UniProtKB-UniPathway"/>
</dbReference>
<organism evidence="9 10">
    <name type="scientific">Agromyces albus</name>
    <dbReference type="NCBI Taxonomy" id="205332"/>
    <lineage>
        <taxon>Bacteria</taxon>
        <taxon>Bacillati</taxon>
        <taxon>Actinomycetota</taxon>
        <taxon>Actinomycetes</taxon>
        <taxon>Micrococcales</taxon>
        <taxon>Microbacteriaceae</taxon>
        <taxon>Agromyces</taxon>
    </lineage>
</organism>
<keyword evidence="5 7" id="KW-0275">Fatty acid biosynthesis</keyword>
<dbReference type="InterPro" id="IPR001249">
    <property type="entry name" value="AcCoA_biotinCC"/>
</dbReference>